<sequence length="129" mass="14264">MLLISDIHPHWHFNRGSIPIPIAQRQLLDPLPVLRGKGRPKGSRNRGKNQGQSSTRRDPSLFEHVESQSIVQSTVQSIPQSFPQSTVQPVQPVQPQPLPLPQLQPVQPEFNMTSTIQLAILSGAGSIED</sequence>
<dbReference type="Proteomes" id="UP000285405">
    <property type="component" value="Unassembled WGS sequence"/>
</dbReference>
<feature type="compositionally biased region" description="Pro residues" evidence="1">
    <location>
        <begin position="92"/>
        <end position="102"/>
    </location>
</feature>
<evidence type="ECO:0000313" key="2">
    <source>
        <dbReference type="EMBL" id="RKF73685.1"/>
    </source>
</evidence>
<accession>A0A420IGL4</accession>
<feature type="region of interest" description="Disordered" evidence="1">
    <location>
        <begin position="29"/>
        <end position="105"/>
    </location>
</feature>
<proteinExistence type="predicted"/>
<feature type="compositionally biased region" description="Basic residues" evidence="1">
    <location>
        <begin position="36"/>
        <end position="47"/>
    </location>
</feature>
<organism evidence="2 3">
    <name type="scientific">Golovinomyces cichoracearum</name>
    <dbReference type="NCBI Taxonomy" id="62708"/>
    <lineage>
        <taxon>Eukaryota</taxon>
        <taxon>Fungi</taxon>
        <taxon>Dikarya</taxon>
        <taxon>Ascomycota</taxon>
        <taxon>Pezizomycotina</taxon>
        <taxon>Leotiomycetes</taxon>
        <taxon>Erysiphales</taxon>
        <taxon>Erysiphaceae</taxon>
        <taxon>Golovinomyces</taxon>
    </lineage>
</organism>
<evidence type="ECO:0000256" key="1">
    <source>
        <dbReference type="SAM" id="MobiDB-lite"/>
    </source>
</evidence>
<protein>
    <submittedName>
        <fullName evidence="2">Uncharacterized protein</fullName>
    </submittedName>
</protein>
<dbReference type="AlphaFoldDB" id="A0A420IGL4"/>
<gene>
    <name evidence="2" type="ORF">GcC1_088025</name>
</gene>
<dbReference type="EMBL" id="MCBR01008868">
    <property type="protein sequence ID" value="RKF73685.1"/>
    <property type="molecule type" value="Genomic_DNA"/>
</dbReference>
<feature type="compositionally biased region" description="Low complexity" evidence="1">
    <location>
        <begin position="67"/>
        <end position="91"/>
    </location>
</feature>
<comment type="caution">
    <text evidence="2">The sequence shown here is derived from an EMBL/GenBank/DDBJ whole genome shotgun (WGS) entry which is preliminary data.</text>
</comment>
<name>A0A420IGL4_9PEZI</name>
<feature type="compositionally biased region" description="Basic and acidic residues" evidence="1">
    <location>
        <begin position="55"/>
        <end position="66"/>
    </location>
</feature>
<reference evidence="2 3" key="1">
    <citation type="journal article" date="2018" name="BMC Genomics">
        <title>Comparative genome analyses reveal sequence features reflecting distinct modes of host-adaptation between dicot and monocot powdery mildew.</title>
        <authorList>
            <person name="Wu Y."/>
            <person name="Ma X."/>
            <person name="Pan Z."/>
            <person name="Kale S.D."/>
            <person name="Song Y."/>
            <person name="King H."/>
            <person name="Zhang Q."/>
            <person name="Presley C."/>
            <person name="Deng X."/>
            <person name="Wei C.I."/>
            <person name="Xiao S."/>
        </authorList>
    </citation>
    <scope>NUCLEOTIDE SEQUENCE [LARGE SCALE GENOMIC DNA]</scope>
    <source>
        <strain evidence="2">UCSC1</strain>
    </source>
</reference>
<evidence type="ECO:0000313" key="3">
    <source>
        <dbReference type="Proteomes" id="UP000285405"/>
    </source>
</evidence>
<feature type="non-terminal residue" evidence="2">
    <location>
        <position position="129"/>
    </location>
</feature>